<sequence>MASSKWCAQIWCTCQESPATMQLGSLQVVHKVSESETLFSGQVLVLSWLSKSHINYMETIVLALDQHIIIPASIYGQVRVDVVGASTLLVVF</sequence>
<keyword evidence="2" id="KW-1185">Reference proteome</keyword>
<name>A0AAQ3UQX9_PASNO</name>
<accession>A0AAQ3UQX9</accession>
<organism evidence="1 2">
    <name type="scientific">Paspalum notatum var. saurae</name>
    <dbReference type="NCBI Taxonomy" id="547442"/>
    <lineage>
        <taxon>Eukaryota</taxon>
        <taxon>Viridiplantae</taxon>
        <taxon>Streptophyta</taxon>
        <taxon>Embryophyta</taxon>
        <taxon>Tracheophyta</taxon>
        <taxon>Spermatophyta</taxon>
        <taxon>Magnoliopsida</taxon>
        <taxon>Liliopsida</taxon>
        <taxon>Poales</taxon>
        <taxon>Poaceae</taxon>
        <taxon>PACMAD clade</taxon>
        <taxon>Panicoideae</taxon>
        <taxon>Andropogonodae</taxon>
        <taxon>Paspaleae</taxon>
        <taxon>Paspalinae</taxon>
        <taxon>Paspalum</taxon>
    </lineage>
</organism>
<dbReference type="EMBL" id="CP144753">
    <property type="protein sequence ID" value="WVZ94760.1"/>
    <property type="molecule type" value="Genomic_DNA"/>
</dbReference>
<dbReference type="Proteomes" id="UP001341281">
    <property type="component" value="Chromosome 09"/>
</dbReference>
<evidence type="ECO:0000313" key="2">
    <source>
        <dbReference type="Proteomes" id="UP001341281"/>
    </source>
</evidence>
<gene>
    <name evidence="1" type="ORF">U9M48_040619</name>
</gene>
<dbReference type="AlphaFoldDB" id="A0AAQ3UQX9"/>
<evidence type="ECO:0000313" key="1">
    <source>
        <dbReference type="EMBL" id="WVZ94760.1"/>
    </source>
</evidence>
<protein>
    <submittedName>
        <fullName evidence="1">Uncharacterized protein</fullName>
    </submittedName>
</protein>
<reference evidence="1 2" key="1">
    <citation type="submission" date="2024-02" db="EMBL/GenBank/DDBJ databases">
        <title>High-quality chromosome-scale genome assembly of Pensacola bahiagrass (Paspalum notatum Flugge var. saurae).</title>
        <authorList>
            <person name="Vega J.M."/>
            <person name="Podio M."/>
            <person name="Orjuela J."/>
            <person name="Siena L.A."/>
            <person name="Pessino S.C."/>
            <person name="Combes M.C."/>
            <person name="Mariac C."/>
            <person name="Albertini E."/>
            <person name="Pupilli F."/>
            <person name="Ortiz J.P.A."/>
            <person name="Leblanc O."/>
        </authorList>
    </citation>
    <scope>NUCLEOTIDE SEQUENCE [LARGE SCALE GENOMIC DNA]</scope>
    <source>
        <strain evidence="1">R1</strain>
        <tissue evidence="1">Leaf</tissue>
    </source>
</reference>
<proteinExistence type="predicted"/>